<protein>
    <submittedName>
        <fullName evidence="2">Uncharacterized protein</fullName>
    </submittedName>
</protein>
<evidence type="ECO:0000313" key="2">
    <source>
        <dbReference type="EMBL" id="KAF0039067.1"/>
    </source>
</evidence>
<feature type="region of interest" description="Disordered" evidence="1">
    <location>
        <begin position="38"/>
        <end position="115"/>
    </location>
</feature>
<feature type="compositionally biased region" description="Polar residues" evidence="1">
    <location>
        <begin position="42"/>
        <end position="51"/>
    </location>
</feature>
<organism evidence="2 3">
    <name type="scientific">Scophthalmus maximus</name>
    <name type="common">Turbot</name>
    <name type="synonym">Psetta maxima</name>
    <dbReference type="NCBI Taxonomy" id="52904"/>
    <lineage>
        <taxon>Eukaryota</taxon>
        <taxon>Metazoa</taxon>
        <taxon>Chordata</taxon>
        <taxon>Craniata</taxon>
        <taxon>Vertebrata</taxon>
        <taxon>Euteleostomi</taxon>
        <taxon>Actinopterygii</taxon>
        <taxon>Neopterygii</taxon>
        <taxon>Teleostei</taxon>
        <taxon>Neoteleostei</taxon>
        <taxon>Acanthomorphata</taxon>
        <taxon>Carangaria</taxon>
        <taxon>Pleuronectiformes</taxon>
        <taxon>Pleuronectoidei</taxon>
        <taxon>Scophthalmidae</taxon>
        <taxon>Scophthalmus</taxon>
    </lineage>
</organism>
<feature type="compositionally biased region" description="Polar residues" evidence="1">
    <location>
        <begin position="59"/>
        <end position="88"/>
    </location>
</feature>
<evidence type="ECO:0000256" key="1">
    <source>
        <dbReference type="SAM" id="MobiDB-lite"/>
    </source>
</evidence>
<dbReference type="EMBL" id="VEVO01000008">
    <property type="protein sequence ID" value="KAF0039067.1"/>
    <property type="molecule type" value="Genomic_DNA"/>
</dbReference>
<dbReference type="Proteomes" id="UP000438429">
    <property type="component" value="Unassembled WGS sequence"/>
</dbReference>
<feature type="compositionally biased region" description="Pro residues" evidence="1">
    <location>
        <begin position="106"/>
        <end position="115"/>
    </location>
</feature>
<gene>
    <name evidence="2" type="ORF">F2P81_009551</name>
</gene>
<sequence length="115" mass="12807">MKTDLRQRTYASSPVHFNRGDEREYGSPLFLVNLRRKETLIDPSTPTPQTTEQRHKETVANSPSKSLEISESTSNSPSAISVTTSSALHSLDHRLASPHRTETHRQPPPILGPPI</sequence>
<feature type="compositionally biased region" description="Basic and acidic residues" evidence="1">
    <location>
        <begin position="90"/>
        <end position="105"/>
    </location>
</feature>
<evidence type="ECO:0000313" key="3">
    <source>
        <dbReference type="Proteomes" id="UP000438429"/>
    </source>
</evidence>
<accession>A0A6A4SZD9</accession>
<name>A0A6A4SZD9_SCOMX</name>
<reference evidence="2 3" key="1">
    <citation type="submission" date="2019-06" db="EMBL/GenBank/DDBJ databases">
        <title>Draft genomes of female and male turbot (Scophthalmus maximus).</title>
        <authorList>
            <person name="Xu H."/>
            <person name="Xu X.-W."/>
            <person name="Shao C."/>
            <person name="Chen S."/>
        </authorList>
    </citation>
    <scope>NUCLEOTIDE SEQUENCE [LARGE SCALE GENOMIC DNA]</scope>
    <source>
        <strain evidence="2">Ysfricsl-2016a</strain>
        <tissue evidence="2">Blood</tissue>
    </source>
</reference>
<comment type="caution">
    <text evidence="2">The sequence shown here is derived from an EMBL/GenBank/DDBJ whole genome shotgun (WGS) entry which is preliminary data.</text>
</comment>
<dbReference type="AlphaFoldDB" id="A0A6A4SZD9"/>
<proteinExistence type="predicted"/>
<feature type="region of interest" description="Disordered" evidence="1">
    <location>
        <begin position="1"/>
        <end position="26"/>
    </location>
</feature>